<feature type="domain" description="Erythromycin biosynthesis protein CIII-like C-terminal" evidence="2">
    <location>
        <begin position="292"/>
        <end position="407"/>
    </location>
</feature>
<dbReference type="PANTHER" id="PTHR48050">
    <property type="entry name" value="STEROL 3-BETA-GLUCOSYLTRANSFERASE"/>
    <property type="match status" value="1"/>
</dbReference>
<dbReference type="RefSeq" id="WP_128210922.1">
    <property type="nucleotide sequence ID" value="NZ_CP025746.1"/>
</dbReference>
<dbReference type="InterPro" id="IPR010610">
    <property type="entry name" value="EryCIII-like_C"/>
</dbReference>
<dbReference type="InterPro" id="IPR002213">
    <property type="entry name" value="UDP_glucos_trans"/>
</dbReference>
<proteinExistence type="predicted"/>
<gene>
    <name evidence="3" type="ORF">C1I91_01635</name>
</gene>
<reference evidence="3 4" key="1">
    <citation type="submission" date="2018-01" db="EMBL/GenBank/DDBJ databases">
        <title>Genome Sequencing and Assembly of Anaerobacter polyendosporus strain CT4.</title>
        <authorList>
            <person name="Tachaapaikoon C."/>
            <person name="Sutheeworapong S."/>
            <person name="Jenjaroenpun P."/>
            <person name="Wongsurawat T."/>
            <person name="Nookeaw I."/>
            <person name="Cheawchanlertfa P."/>
            <person name="Kosugi A."/>
            <person name="Cheevadhanarak S."/>
            <person name="Ratanakhanokchai K."/>
        </authorList>
    </citation>
    <scope>NUCLEOTIDE SEQUENCE [LARGE SCALE GENOMIC DNA]</scope>
    <source>
        <strain evidence="3 4">CT4</strain>
    </source>
</reference>
<dbReference type="GO" id="GO:0005975">
    <property type="term" value="P:carbohydrate metabolic process"/>
    <property type="evidence" value="ECO:0007669"/>
    <property type="project" value="InterPro"/>
</dbReference>
<dbReference type="FunFam" id="3.40.50.2000:FF:000009">
    <property type="entry name" value="Sterol 3-beta-glucosyltransferase UGT80A2"/>
    <property type="match status" value="1"/>
</dbReference>
<dbReference type="Gene3D" id="3.40.50.2000">
    <property type="entry name" value="Glycogen Phosphorylase B"/>
    <property type="match status" value="2"/>
</dbReference>
<dbReference type="GO" id="GO:0008194">
    <property type="term" value="F:UDP-glycosyltransferase activity"/>
    <property type="evidence" value="ECO:0007669"/>
    <property type="project" value="InterPro"/>
</dbReference>
<accession>A0A410DN24</accession>
<name>A0A410DN24_9CLOT</name>
<protein>
    <submittedName>
        <fullName evidence="3">Glycosyltransferase</fullName>
    </submittedName>
</protein>
<dbReference type="AlphaFoldDB" id="A0A410DN24"/>
<dbReference type="CDD" id="cd03784">
    <property type="entry name" value="GT1_Gtf-like"/>
    <property type="match status" value="1"/>
</dbReference>
<evidence type="ECO:0000259" key="2">
    <source>
        <dbReference type="Pfam" id="PF06722"/>
    </source>
</evidence>
<dbReference type="PANTHER" id="PTHR48050:SF13">
    <property type="entry name" value="STEROL 3-BETA-GLUCOSYLTRANSFERASE UGT80A2"/>
    <property type="match status" value="1"/>
</dbReference>
<dbReference type="InterPro" id="IPR004276">
    <property type="entry name" value="GlycoTrans_28_N"/>
</dbReference>
<keyword evidence="4" id="KW-1185">Reference proteome</keyword>
<dbReference type="KEGG" id="cmah:C1I91_01635"/>
<dbReference type="Pfam" id="PF06722">
    <property type="entry name" value="EryCIII-like_C"/>
    <property type="match status" value="1"/>
</dbReference>
<dbReference type="EMBL" id="CP025746">
    <property type="protein sequence ID" value="QAA30470.1"/>
    <property type="molecule type" value="Genomic_DNA"/>
</dbReference>
<dbReference type="GO" id="GO:0033072">
    <property type="term" value="P:vancomycin biosynthetic process"/>
    <property type="evidence" value="ECO:0007669"/>
    <property type="project" value="UniProtKB-ARBA"/>
</dbReference>
<dbReference type="Proteomes" id="UP000286268">
    <property type="component" value="Chromosome"/>
</dbReference>
<evidence type="ECO:0000313" key="3">
    <source>
        <dbReference type="EMBL" id="QAA30470.1"/>
    </source>
</evidence>
<sequence length="415" mass="46178">MITILCSGSRGDFQPYIALAQELKELGKAVRITGMIEFEGFVKSYGIDFYPIQADFKTLNVDETMLKEAQSADNPLKMLLTFNKMKKYGLSIANEFYAACEGSELVIYHPGCTIGYFAAERLGIPAILASPFPMHKTKEQTSVIQYGRIKASPLKNIISYHMLQGMLWLASNNSVRYLWKKDFGGLPKNFGKPYERHLDKSHPSVISCSNFVFKRPSDWNENIHQYGYWFVKEQTEYTPSKELEDFLNSGDKPVYVGFGSVFHKDQKETLSKLVIDALSKANKRGIICGMGKLDNLPDNIIAIDSIPHTWLFEKVSAVCHHGGAGTTSAGFAAGVPSVIIPFANDQHAWAHRAYDLGVGSKPIPIKKLTSDNLAEAINYALQDNIVENAKKLSINISTENGARECAKVIVDSLKM</sequence>
<dbReference type="OrthoDB" id="9805366at2"/>
<dbReference type="Pfam" id="PF03033">
    <property type="entry name" value="Glyco_transf_28"/>
    <property type="match status" value="1"/>
</dbReference>
<evidence type="ECO:0000259" key="1">
    <source>
        <dbReference type="Pfam" id="PF03033"/>
    </source>
</evidence>
<keyword evidence="3" id="KW-0808">Transferase</keyword>
<evidence type="ECO:0000313" key="4">
    <source>
        <dbReference type="Proteomes" id="UP000286268"/>
    </source>
</evidence>
<organism evidence="3 4">
    <name type="scientific">Clostridium manihotivorum</name>
    <dbReference type="NCBI Taxonomy" id="2320868"/>
    <lineage>
        <taxon>Bacteria</taxon>
        <taxon>Bacillati</taxon>
        <taxon>Bacillota</taxon>
        <taxon>Clostridia</taxon>
        <taxon>Eubacteriales</taxon>
        <taxon>Clostridiaceae</taxon>
        <taxon>Clostridium</taxon>
    </lineage>
</organism>
<dbReference type="GO" id="GO:0016758">
    <property type="term" value="F:hexosyltransferase activity"/>
    <property type="evidence" value="ECO:0007669"/>
    <property type="project" value="InterPro"/>
</dbReference>
<feature type="domain" description="Glycosyltransferase family 28 N-terminal" evidence="1">
    <location>
        <begin position="2"/>
        <end position="137"/>
    </location>
</feature>
<dbReference type="InterPro" id="IPR050426">
    <property type="entry name" value="Glycosyltransferase_28"/>
</dbReference>
<dbReference type="SUPFAM" id="SSF53756">
    <property type="entry name" value="UDP-Glycosyltransferase/glycogen phosphorylase"/>
    <property type="match status" value="1"/>
</dbReference>